<protein>
    <submittedName>
        <fullName evidence="2">Uncharacterized protein</fullName>
    </submittedName>
</protein>
<dbReference type="EMBL" id="LR796422">
    <property type="protein sequence ID" value="CAB4142640.1"/>
    <property type="molecule type" value="Genomic_DNA"/>
</dbReference>
<reference evidence="2" key="1">
    <citation type="submission" date="2020-04" db="EMBL/GenBank/DDBJ databases">
        <authorList>
            <person name="Chiriac C."/>
            <person name="Salcher M."/>
            <person name="Ghai R."/>
            <person name="Kavagutti S V."/>
        </authorList>
    </citation>
    <scope>NUCLEOTIDE SEQUENCE</scope>
</reference>
<proteinExistence type="predicted"/>
<sequence>MNYLQKIPPSFTPDSTTDMQNGTSYTTARVVVQSCTPSADRESIFNQLTINNCSTDFRTPIYYILTLSPRTIDTLLNGPYVPSAARDSYQSFLRQKHLLINTVSFVNRQYGSLIGNNPGDLPMCHFEWCSIVPDADLPLVHSTSNHFYSSFILAQPNPIPLAYTYFIGYRSRLESPTQTPFMSLLRTYYTFPDSPFKDPIDDALDRNVDLRHWFDSDFLPIFLANYDPPTNPTTLPEYSYYFDHPYHRASNAPIKPYIAMPQLGFSTSYNLRFYPHDSIKNKAMYSIRTNEFLYGLKFRHEFFPEGDYRIPIVDLFRPIPLAYDDDPNAALLVPVQ</sequence>
<organism evidence="2">
    <name type="scientific">uncultured Caudovirales phage</name>
    <dbReference type="NCBI Taxonomy" id="2100421"/>
    <lineage>
        <taxon>Viruses</taxon>
        <taxon>Duplodnaviria</taxon>
        <taxon>Heunggongvirae</taxon>
        <taxon>Uroviricota</taxon>
        <taxon>Caudoviricetes</taxon>
        <taxon>Peduoviridae</taxon>
        <taxon>Maltschvirus</taxon>
        <taxon>Maltschvirus maltsch</taxon>
    </lineage>
</organism>
<gene>
    <name evidence="2" type="ORF">UFOVP448_24</name>
</gene>
<accession>A0A6J5MBZ2</accession>
<evidence type="ECO:0000313" key="2">
    <source>
        <dbReference type="EMBL" id="CAB4142640.1"/>
    </source>
</evidence>
<name>A0A6J5MBZ2_9CAUD</name>
<feature type="region of interest" description="Disordered" evidence="1">
    <location>
        <begin position="1"/>
        <end position="20"/>
    </location>
</feature>
<evidence type="ECO:0000256" key="1">
    <source>
        <dbReference type="SAM" id="MobiDB-lite"/>
    </source>
</evidence>